<protein>
    <submittedName>
        <fullName evidence="2">Uncharacterized protein</fullName>
    </submittedName>
</protein>
<evidence type="ECO:0000313" key="3">
    <source>
        <dbReference type="Proteomes" id="UP000039046"/>
    </source>
</evidence>
<reference evidence="2 3" key="1">
    <citation type="journal article" date="2015" name="Genome Announc.">
        <title>Draft Genome Sequence and Gene Annotation of the Entomopathogenic Fungus Verticillium hemipterigenum.</title>
        <authorList>
            <person name="Horn F."/>
            <person name="Habel A."/>
            <person name="Scharf D.H."/>
            <person name="Dworschak J."/>
            <person name="Brakhage A.A."/>
            <person name="Guthke R."/>
            <person name="Hertweck C."/>
            <person name="Linde J."/>
        </authorList>
    </citation>
    <scope>NUCLEOTIDE SEQUENCE [LARGE SCALE GENOMIC DNA]</scope>
</reference>
<feature type="compositionally biased region" description="Basic and acidic residues" evidence="1">
    <location>
        <begin position="192"/>
        <end position="201"/>
    </location>
</feature>
<dbReference type="Proteomes" id="UP000039046">
    <property type="component" value="Unassembled WGS sequence"/>
</dbReference>
<dbReference type="HOGENOM" id="CLU_072147_0_0_1"/>
<dbReference type="STRING" id="1531966.A0A0A1TJ18"/>
<gene>
    <name evidence="2" type="ORF">VHEMI10582</name>
</gene>
<organism evidence="2 3">
    <name type="scientific">[Torrubiella] hemipterigena</name>
    <dbReference type="NCBI Taxonomy" id="1531966"/>
    <lineage>
        <taxon>Eukaryota</taxon>
        <taxon>Fungi</taxon>
        <taxon>Dikarya</taxon>
        <taxon>Ascomycota</taxon>
        <taxon>Pezizomycotina</taxon>
        <taxon>Sordariomycetes</taxon>
        <taxon>Hypocreomycetidae</taxon>
        <taxon>Hypocreales</taxon>
        <taxon>Clavicipitaceae</taxon>
        <taxon>Clavicipitaceae incertae sedis</taxon>
        <taxon>'Torrubiella' clade</taxon>
    </lineage>
</organism>
<sequence>MESFIKQSIDRTIPLLCCVCPKAPHFSDVSHLLTHIASKGHLHHETQMKLRSHQDLTAAMALQKYDQWYIRNNIEDLLVQRMKAKQTKEAARQRRKRKLHTYNPFALPNVLQTTDDPNQIPTSSIKVEGDKCDNRPSIYPDPVASDNDFDNSEFYQQSEVSKLKGQYWPGMGKMDLANEDMKRTRNQRKPKSSVDRMKRTSESIAPTQVVLNLDFEVEVVKGVYDPSSPVPIDEEMAPVLKVSRPRRKKTKPLQELSSNVPTAAKRRKSKDDPSRVIGDEPGSILFDESLFYKSKSPIDPFITAQHTQFHNENVDFGVYHARQYSSPSMSHSL</sequence>
<keyword evidence="3" id="KW-1185">Reference proteome</keyword>
<accession>A0A0A1TJ18</accession>
<feature type="region of interest" description="Disordered" evidence="1">
    <location>
        <begin position="241"/>
        <end position="280"/>
    </location>
</feature>
<evidence type="ECO:0000256" key="1">
    <source>
        <dbReference type="SAM" id="MobiDB-lite"/>
    </source>
</evidence>
<proteinExistence type="predicted"/>
<feature type="region of interest" description="Disordered" evidence="1">
    <location>
        <begin position="181"/>
        <end position="201"/>
    </location>
</feature>
<name>A0A0A1TJ18_9HYPO</name>
<evidence type="ECO:0000313" key="2">
    <source>
        <dbReference type="EMBL" id="CEJ95079.1"/>
    </source>
</evidence>
<feature type="compositionally biased region" description="Basic and acidic residues" evidence="1">
    <location>
        <begin position="269"/>
        <end position="278"/>
    </location>
</feature>
<dbReference type="EMBL" id="CDHN01000008">
    <property type="protein sequence ID" value="CEJ95079.1"/>
    <property type="molecule type" value="Genomic_DNA"/>
</dbReference>
<dbReference type="OrthoDB" id="5428259at2759"/>
<dbReference type="AlphaFoldDB" id="A0A0A1TJ18"/>